<accession>A0AAD5YQ47</accession>
<dbReference type="InterPro" id="IPR040648">
    <property type="entry name" value="HMGXB3_CxC4"/>
</dbReference>
<name>A0AAD5YQ47_9AGAR</name>
<feature type="compositionally biased region" description="Acidic residues" evidence="1">
    <location>
        <begin position="290"/>
        <end position="304"/>
    </location>
</feature>
<dbReference type="PANTHER" id="PTHR34305">
    <property type="entry name" value="EXPRESSED PROTEIN"/>
    <property type="match status" value="1"/>
</dbReference>
<keyword evidence="4" id="KW-1185">Reference proteome</keyword>
<evidence type="ECO:0000313" key="3">
    <source>
        <dbReference type="EMBL" id="KAJ3554915.1"/>
    </source>
</evidence>
<protein>
    <recommendedName>
        <fullName evidence="2">HMG domain-containing protein</fullName>
    </recommendedName>
</protein>
<dbReference type="Proteomes" id="UP001213000">
    <property type="component" value="Unassembled WGS sequence"/>
</dbReference>
<evidence type="ECO:0000313" key="4">
    <source>
        <dbReference type="Proteomes" id="UP001213000"/>
    </source>
</evidence>
<comment type="caution">
    <text evidence="3">The sequence shown here is derived from an EMBL/GenBank/DDBJ whole genome shotgun (WGS) entry which is preliminary data.</text>
</comment>
<feature type="region of interest" description="Disordered" evidence="1">
    <location>
        <begin position="282"/>
        <end position="304"/>
    </location>
</feature>
<sequence length="844" mass="95862">MAARKRGRQVPDPQTPDASDDEPLKGIFTSSPGETEFASPEKKEHAKDTKARAKRAVFSRQPEAKKQRLLIEDITPFDFEASTTSSETFVDFGTVPKTSVPGIVVSQLDIDGTNSLDRDFEAYMEAAVAGCAGFCQIARDLCVVQGWDSRREQSTHFWYHLHFVKAADKLLVACQCSKSKCVHQRFLRDYFEEKISVDPGLSASPKVVLFDERQTNNEYRYTFSVSTYTTKSPMSRAIVVYEGPELRGGSWTCSKDSKQRNARHTRCTHIKTARAELYRQLGLETRSDGESEDDEEGVDDEGEDGTVTLARDISNDYAVSWLPILPPLWAALHSDKEIYPQPKPIYTKPEDSIFKLTKYSSCRCFDGQRMTHDLLNDYTCASSASETPFDAWAETMCCRYSLVNCRFLLRDVLRGCWFSFARLQQFAGDFVCPDCGPHPENVLWDGVTLAFHQKHLLDSIRPPTSISANPPLRPNVKYFPHQQLLPSPDLRKALRKAIRMGSIETITERIEEAKKEHPKKNGKSKGGTRLVDDILDELDWHLECVMTLSQDLKEVNEGLAEMFVQFYGVAAYRLGTEVPREIQEFFEQIAAEESVLQLVNGEANKVLQKFVSDPSHQNASALLGIPHLYRVLRHEVMGCPASTPYSKTVLSICKWLLERASFVYDELLKRASEFSPGVMEPIEEDWEQKRLTGGIMVAWCPHSIAYGFHCIPNSEGRNDAFSAMITRWPKAPRQVIYDFACALGPYCMLREPEFFSETYFMIDGFHERDHTKCAPACFASTYAQVDPSMSIVNTSAAESGNSLILRIRKAVSYMSQRRAIIYTKVFLSIMNRIKIRRRLEQRQR</sequence>
<gene>
    <name evidence="3" type="ORF">NP233_g12325</name>
</gene>
<evidence type="ECO:0000259" key="2">
    <source>
        <dbReference type="Pfam" id="PF18717"/>
    </source>
</evidence>
<proteinExistence type="predicted"/>
<organism evidence="3 4">
    <name type="scientific">Leucocoprinus birnbaumii</name>
    <dbReference type="NCBI Taxonomy" id="56174"/>
    <lineage>
        <taxon>Eukaryota</taxon>
        <taxon>Fungi</taxon>
        <taxon>Dikarya</taxon>
        <taxon>Basidiomycota</taxon>
        <taxon>Agaricomycotina</taxon>
        <taxon>Agaricomycetes</taxon>
        <taxon>Agaricomycetidae</taxon>
        <taxon>Agaricales</taxon>
        <taxon>Agaricineae</taxon>
        <taxon>Agaricaceae</taxon>
        <taxon>Leucocoprinus</taxon>
    </lineage>
</organism>
<dbReference type="PANTHER" id="PTHR34305:SF1">
    <property type="entry name" value="SWIM-TYPE DOMAIN-CONTAINING PROTEIN"/>
    <property type="match status" value="1"/>
</dbReference>
<dbReference type="EMBL" id="JANIEX010001738">
    <property type="protein sequence ID" value="KAJ3554915.1"/>
    <property type="molecule type" value="Genomic_DNA"/>
</dbReference>
<feature type="region of interest" description="Disordered" evidence="1">
    <location>
        <begin position="1"/>
        <end position="58"/>
    </location>
</feature>
<dbReference type="AlphaFoldDB" id="A0AAD5YQ47"/>
<feature type="domain" description="HMG" evidence="2">
    <location>
        <begin position="370"/>
        <end position="420"/>
    </location>
</feature>
<dbReference type="Pfam" id="PF18717">
    <property type="entry name" value="CxC4"/>
    <property type="match status" value="1"/>
</dbReference>
<feature type="compositionally biased region" description="Basic and acidic residues" evidence="1">
    <location>
        <begin position="39"/>
        <end position="51"/>
    </location>
</feature>
<reference evidence="3" key="1">
    <citation type="submission" date="2022-07" db="EMBL/GenBank/DDBJ databases">
        <title>Genome Sequence of Leucocoprinus birnbaumii.</title>
        <authorList>
            <person name="Buettner E."/>
        </authorList>
    </citation>
    <scope>NUCLEOTIDE SEQUENCE</scope>
    <source>
        <strain evidence="3">VT141</strain>
    </source>
</reference>
<evidence type="ECO:0000256" key="1">
    <source>
        <dbReference type="SAM" id="MobiDB-lite"/>
    </source>
</evidence>